<protein>
    <recommendedName>
        <fullName evidence="3">Secretin/TonB short N-terminal domain-containing protein</fullName>
    </recommendedName>
</protein>
<evidence type="ECO:0000313" key="1">
    <source>
        <dbReference type="EMBL" id="UYM18410.1"/>
    </source>
</evidence>
<dbReference type="RefSeq" id="WP_262601174.1">
    <property type="nucleotide sequence ID" value="NZ_CP103300.1"/>
</dbReference>
<dbReference type="Proteomes" id="UP001163255">
    <property type="component" value="Chromosome"/>
</dbReference>
<organism evidence="1 2">
    <name type="scientific">Endozoicomonas euniceicola</name>
    <dbReference type="NCBI Taxonomy" id="1234143"/>
    <lineage>
        <taxon>Bacteria</taxon>
        <taxon>Pseudomonadati</taxon>
        <taxon>Pseudomonadota</taxon>
        <taxon>Gammaproteobacteria</taxon>
        <taxon>Oceanospirillales</taxon>
        <taxon>Endozoicomonadaceae</taxon>
        <taxon>Endozoicomonas</taxon>
    </lineage>
</organism>
<keyword evidence="2" id="KW-1185">Reference proteome</keyword>
<evidence type="ECO:0008006" key="3">
    <source>
        <dbReference type="Google" id="ProtNLM"/>
    </source>
</evidence>
<accession>A0ABY6H034</accession>
<dbReference type="EMBL" id="CP103300">
    <property type="protein sequence ID" value="UYM18410.1"/>
    <property type="molecule type" value="Genomic_DNA"/>
</dbReference>
<reference evidence="1" key="1">
    <citation type="submission" date="2022-10" db="EMBL/GenBank/DDBJ databases">
        <title>Completed Genome Sequence of two octocoral isolated bacterium, Endozoicomonas euniceicola EF212T and Endozoicomonas gorgoniicola PS125T.</title>
        <authorList>
            <person name="Chiou Y.-J."/>
            <person name="Chen Y.-H."/>
        </authorList>
    </citation>
    <scope>NUCLEOTIDE SEQUENCE</scope>
    <source>
        <strain evidence="1">EF212</strain>
    </source>
</reference>
<proteinExistence type="predicted"/>
<gene>
    <name evidence="1" type="ORF">NX720_11070</name>
</gene>
<evidence type="ECO:0000313" key="2">
    <source>
        <dbReference type="Proteomes" id="UP001163255"/>
    </source>
</evidence>
<sequence>MTFKWLNNGIILFFTFFLCFAQAEEYEKIIIQVNNNPLLVIKKHLSDRLNAVEITSTSQERNIDISHSNDQGVLALLITLAKALARKTLIYQQRDGYAYFNLSGNNRVLAVPTNNEPDDLQSVFNTDNTVFTPLFFRTPLLNDLISFITNDSISSFSYLAFDRLTEVPVTQTLIDGVGLTIAANFSVSSNQLTISFEGPTEHCTTMHSF</sequence>
<name>A0ABY6H034_9GAMM</name>